<dbReference type="EMBL" id="CP017781">
    <property type="protein sequence ID" value="AOZ69965.1"/>
    <property type="molecule type" value="Genomic_DNA"/>
</dbReference>
<keyword evidence="2" id="KW-1185">Reference proteome</keyword>
<protein>
    <submittedName>
        <fullName evidence="1">Uncharacterized protein</fullName>
    </submittedName>
</protein>
<sequence>MKPGDVVVIGAFDEVPEHWFWVETVEDDHVTGVALSGPLAGEYGEPDLSMIIKVLGPDEARQGT</sequence>
<name>A0A1D9MDL0_9RHOB</name>
<organism evidence="1 2">
    <name type="scientific">Rhodobacter xanthinilyticus</name>
    <dbReference type="NCBI Taxonomy" id="1850250"/>
    <lineage>
        <taxon>Bacteria</taxon>
        <taxon>Pseudomonadati</taxon>
        <taxon>Pseudomonadota</taxon>
        <taxon>Alphaproteobacteria</taxon>
        <taxon>Rhodobacterales</taxon>
        <taxon>Rhodobacter group</taxon>
        <taxon>Rhodobacter</taxon>
    </lineage>
</organism>
<gene>
    <name evidence="1" type="ORF">LPB142_12055</name>
</gene>
<evidence type="ECO:0000313" key="1">
    <source>
        <dbReference type="EMBL" id="AOZ69965.1"/>
    </source>
</evidence>
<dbReference type="Proteomes" id="UP000176562">
    <property type="component" value="Chromosome"/>
</dbReference>
<dbReference type="STRING" id="1850250.LPB142_12055"/>
<dbReference type="KEGG" id="rhp:LPB142_12055"/>
<evidence type="ECO:0000313" key="2">
    <source>
        <dbReference type="Proteomes" id="UP000176562"/>
    </source>
</evidence>
<reference evidence="1 2" key="1">
    <citation type="submission" date="2016-10" db="EMBL/GenBank/DDBJ databases">
        <title>Rhodobacter sp. LPB0142, isolated from sea water.</title>
        <authorList>
            <person name="Kim E."/>
            <person name="Yi H."/>
        </authorList>
    </citation>
    <scope>NUCLEOTIDE SEQUENCE [LARGE SCALE GENOMIC DNA]</scope>
    <source>
        <strain evidence="1 2">LPB0142</strain>
    </source>
</reference>
<proteinExistence type="predicted"/>
<dbReference type="AlphaFoldDB" id="A0A1D9MDL0"/>
<dbReference type="RefSeq" id="WP_071166522.1">
    <property type="nucleotide sequence ID" value="NZ_CP017781.1"/>
</dbReference>
<accession>A0A1D9MDL0</accession>